<dbReference type="OrthoDB" id="9146420at2"/>
<dbReference type="Gene3D" id="3.30.200.20">
    <property type="entry name" value="Phosphorylase Kinase, domain 1"/>
    <property type="match status" value="1"/>
</dbReference>
<dbReference type="GO" id="GO:0004674">
    <property type="term" value="F:protein serine/threonine kinase activity"/>
    <property type="evidence" value="ECO:0007669"/>
    <property type="project" value="TreeGrafter"/>
</dbReference>
<evidence type="ECO:0000256" key="1">
    <source>
        <dbReference type="ARBA" id="ARBA00022679"/>
    </source>
</evidence>
<dbReference type="InterPro" id="IPR013976">
    <property type="entry name" value="HDOD"/>
</dbReference>
<dbReference type="Gene3D" id="1.10.3210.10">
    <property type="entry name" value="Hypothetical protein af1432"/>
    <property type="match status" value="1"/>
</dbReference>
<keyword evidence="3" id="KW-0418">Kinase</keyword>
<sequence>MAAVPSSAGTSTRRFGRFELRQLVGKSAASNTWLAFDTALQGEVLLCVPRVAPANATQRENWTQDLLLASRLKHPRLIEIVDMGVHEGWPFVVHERKGMLTLSERLQPGQGHLTVTESVQVIIDLMDGLAYAHEAGVSHRDVALHNVVFDAGGKACWIGLSAGIAAPPPGSPPPLPGRQMQREQSERDLLMVGLLLHRLLAGHPALDDGDLGHAASRVGLEIVRLPFTLAQPVPDTLRAIVNRATDRQQRQRYLKARTLLSALQGWLKAHSQESNGPLALLMDRLQSVGHLPSRDEDLQPLQQVLVSETLRVDDIVDRLVLDPAVCWEVLRVINHLRQRAGRTEESITSLSRGLTLLGQQGVRKLCAGVRAWPGALGAQVSLQGATTSAQSLKTLSDELKMCCIGGITARWLRPFNVGDEEVLLAAMAQRLGKLLIYYHFPDEAAQILKLMQPGPPAEEGGKPTPGMAFEAAVGAVLGIHPDELTTAVMNYWGLSDALVQAARPIGLSNAPRRPENPDDWLRVTASLANELCLLIGQPHQRQAALLQHILGRYARPAAVTQQEVLDALNRAVERVEPAWKAGVMPARSASRSAEPAVARG</sequence>
<dbReference type="GO" id="GO:0005524">
    <property type="term" value="F:ATP binding"/>
    <property type="evidence" value="ECO:0007669"/>
    <property type="project" value="UniProtKB-KW"/>
</dbReference>
<evidence type="ECO:0000256" key="3">
    <source>
        <dbReference type="ARBA" id="ARBA00022777"/>
    </source>
</evidence>
<keyword evidence="8" id="KW-1185">Reference proteome</keyword>
<dbReference type="SUPFAM" id="SSF109604">
    <property type="entry name" value="HD-domain/PDEase-like"/>
    <property type="match status" value="1"/>
</dbReference>
<keyword evidence="2" id="KW-0547">Nucleotide-binding</keyword>
<evidence type="ECO:0000313" key="7">
    <source>
        <dbReference type="EMBL" id="TBO28806.1"/>
    </source>
</evidence>
<evidence type="ECO:0000259" key="6">
    <source>
        <dbReference type="PROSITE" id="PS51833"/>
    </source>
</evidence>
<evidence type="ECO:0000313" key="8">
    <source>
        <dbReference type="Proteomes" id="UP000292120"/>
    </source>
</evidence>
<feature type="domain" description="HDOD" evidence="6">
    <location>
        <begin position="291"/>
        <end position="508"/>
    </location>
</feature>
<dbReference type="Pfam" id="PF08668">
    <property type="entry name" value="HDOD"/>
    <property type="match status" value="1"/>
</dbReference>
<dbReference type="GO" id="GO:0000922">
    <property type="term" value="C:spindle pole"/>
    <property type="evidence" value="ECO:0007669"/>
    <property type="project" value="UniProtKB-SubCell"/>
</dbReference>
<organism evidence="7 8">
    <name type="scientific">Aquabacterium lacunae</name>
    <dbReference type="NCBI Taxonomy" id="2528630"/>
    <lineage>
        <taxon>Bacteria</taxon>
        <taxon>Pseudomonadati</taxon>
        <taxon>Pseudomonadota</taxon>
        <taxon>Betaproteobacteria</taxon>
        <taxon>Burkholderiales</taxon>
        <taxon>Aquabacterium</taxon>
    </lineage>
</organism>
<accession>A0A4Q9GWN3</accession>
<evidence type="ECO:0000256" key="4">
    <source>
        <dbReference type="ARBA" id="ARBA00022840"/>
    </source>
</evidence>
<proteinExistence type="predicted"/>
<dbReference type="EMBL" id="SIXI01000006">
    <property type="protein sequence ID" value="TBO28806.1"/>
    <property type="molecule type" value="Genomic_DNA"/>
</dbReference>
<feature type="domain" description="Protein kinase" evidence="5">
    <location>
        <begin position="18"/>
        <end position="267"/>
    </location>
</feature>
<dbReference type="AlphaFoldDB" id="A0A4Q9GWN3"/>
<dbReference type="PROSITE" id="PS00109">
    <property type="entry name" value="PROTEIN_KINASE_TYR"/>
    <property type="match status" value="1"/>
</dbReference>
<name>A0A4Q9GWN3_9BURK</name>
<dbReference type="GO" id="GO:0005813">
    <property type="term" value="C:centrosome"/>
    <property type="evidence" value="ECO:0007669"/>
    <property type="project" value="UniProtKB-SubCell"/>
</dbReference>
<dbReference type="Proteomes" id="UP000292120">
    <property type="component" value="Unassembled WGS sequence"/>
</dbReference>
<dbReference type="RefSeq" id="WP_130968897.1">
    <property type="nucleotide sequence ID" value="NZ_SIXI01000006.1"/>
</dbReference>
<dbReference type="InterPro" id="IPR000719">
    <property type="entry name" value="Prot_kinase_dom"/>
</dbReference>
<dbReference type="Pfam" id="PF00069">
    <property type="entry name" value="Pkinase"/>
    <property type="match status" value="1"/>
</dbReference>
<dbReference type="PROSITE" id="PS50011">
    <property type="entry name" value="PROTEIN_KINASE_DOM"/>
    <property type="match status" value="1"/>
</dbReference>
<dbReference type="PROSITE" id="PS51833">
    <property type="entry name" value="HDOD"/>
    <property type="match status" value="1"/>
</dbReference>
<dbReference type="InterPro" id="IPR011009">
    <property type="entry name" value="Kinase-like_dom_sf"/>
</dbReference>
<dbReference type="SMART" id="SM00220">
    <property type="entry name" value="S_TKc"/>
    <property type="match status" value="1"/>
</dbReference>
<protein>
    <submittedName>
        <fullName evidence="7">HDOD domain-containing protein</fullName>
    </submittedName>
</protein>
<evidence type="ECO:0000256" key="2">
    <source>
        <dbReference type="ARBA" id="ARBA00022741"/>
    </source>
</evidence>
<keyword evidence="4" id="KW-0067">ATP-binding</keyword>
<comment type="caution">
    <text evidence="7">The sequence shown here is derived from an EMBL/GenBank/DDBJ whole genome shotgun (WGS) entry which is preliminary data.</text>
</comment>
<dbReference type="PANTHER" id="PTHR43289">
    <property type="entry name" value="MITOGEN-ACTIVATED PROTEIN KINASE KINASE KINASE 20-RELATED"/>
    <property type="match status" value="1"/>
</dbReference>
<dbReference type="SUPFAM" id="SSF56112">
    <property type="entry name" value="Protein kinase-like (PK-like)"/>
    <property type="match status" value="1"/>
</dbReference>
<gene>
    <name evidence="7" type="ORF">EYS42_14445</name>
</gene>
<reference evidence="7 8" key="1">
    <citation type="submission" date="2019-02" db="EMBL/GenBank/DDBJ databases">
        <title>Aquabacterium sp. strain KMB7.</title>
        <authorList>
            <person name="Chen W.-M."/>
        </authorList>
    </citation>
    <scope>NUCLEOTIDE SEQUENCE [LARGE SCALE GENOMIC DNA]</scope>
    <source>
        <strain evidence="7 8">KMB7</strain>
    </source>
</reference>
<keyword evidence="1" id="KW-0808">Transferase</keyword>
<dbReference type="Gene3D" id="1.10.510.10">
    <property type="entry name" value="Transferase(Phosphotransferase) domain 1"/>
    <property type="match status" value="1"/>
</dbReference>
<dbReference type="InterPro" id="IPR008266">
    <property type="entry name" value="Tyr_kinase_AS"/>
</dbReference>
<evidence type="ECO:0000259" key="5">
    <source>
        <dbReference type="PROSITE" id="PS50011"/>
    </source>
</evidence>
<dbReference type="PANTHER" id="PTHR43289:SF6">
    <property type="entry name" value="SERINE_THREONINE-PROTEIN KINASE NEKL-3"/>
    <property type="match status" value="1"/>
</dbReference>